<dbReference type="AlphaFoldDB" id="A0AAW7XWQ4"/>
<dbReference type="NCBIfam" id="TIGR04098">
    <property type="entry name" value="LnmK_bifunc"/>
    <property type="match status" value="1"/>
</dbReference>
<reference evidence="1" key="1">
    <citation type="submission" date="2023-07" db="EMBL/GenBank/DDBJ databases">
        <title>Genome content predicts the carbon catabolic preferences of heterotrophic bacteria.</title>
        <authorList>
            <person name="Gralka M."/>
        </authorList>
    </citation>
    <scope>NUCLEOTIDE SEQUENCE</scope>
    <source>
        <strain evidence="1">I2M02</strain>
    </source>
</reference>
<evidence type="ECO:0008006" key="3">
    <source>
        <dbReference type="Google" id="ProtNLM"/>
    </source>
</evidence>
<comment type="caution">
    <text evidence="1">The sequence shown here is derived from an EMBL/GenBank/DDBJ whole genome shotgun (WGS) entry which is preliminary data.</text>
</comment>
<protein>
    <recommendedName>
        <fullName evidence="3">Biosynthetic protein, Pnap_2097 family</fullName>
    </recommendedName>
</protein>
<dbReference type="Gene3D" id="3.10.129.10">
    <property type="entry name" value="Hotdog Thioesterase"/>
    <property type="match status" value="1"/>
</dbReference>
<dbReference type="RefSeq" id="WP_303484414.1">
    <property type="nucleotide sequence ID" value="NZ_JAUOPJ010000023.1"/>
</dbReference>
<name>A0AAW7XWQ4_9RHOB</name>
<dbReference type="InterPro" id="IPR024091">
    <property type="entry name" value="LnmK-like_bifun_acyl/decarbox"/>
</dbReference>
<dbReference type="NCBIfam" id="TIGR04099">
    <property type="entry name" value="biosn_Pnap_2097"/>
    <property type="match status" value="1"/>
</dbReference>
<sequence length="258" mass="27812">MLDAYSQSVSPASVRQQILGMQQLCPHGLSEQWLLGACGDIHWQLLARSLGQEGLRFKAADGRPLYAAFCATRLELTLSASLLGEEVTIHSNIAAASGPKVGSRHVFRHQGGVIGSLLMLSTFVAHDETGSNRRIVRALPSKSCTLPAADPDLMSLDRRARNTSRGLCGQSMQLANGARIEPSYSLDFNAVGLLYFPSFSRIAESVAQCPKPLMMREVVYLGNLDAGEALYVQRSGAETLIAAGDGRILAQVNEKRSI</sequence>
<gene>
    <name evidence="1" type="ORF">Q4494_17640</name>
</gene>
<organism evidence="1 2">
    <name type="scientific">Celeribacter halophilus</name>
    <dbReference type="NCBI Taxonomy" id="576117"/>
    <lineage>
        <taxon>Bacteria</taxon>
        <taxon>Pseudomonadati</taxon>
        <taxon>Pseudomonadota</taxon>
        <taxon>Alphaproteobacteria</taxon>
        <taxon>Rhodobacterales</taxon>
        <taxon>Roseobacteraceae</taxon>
        <taxon>Celeribacter</taxon>
    </lineage>
</organism>
<evidence type="ECO:0000313" key="2">
    <source>
        <dbReference type="Proteomes" id="UP001169823"/>
    </source>
</evidence>
<dbReference type="Proteomes" id="UP001169823">
    <property type="component" value="Unassembled WGS sequence"/>
</dbReference>
<evidence type="ECO:0000313" key="1">
    <source>
        <dbReference type="EMBL" id="MDO6458906.1"/>
    </source>
</evidence>
<dbReference type="EMBL" id="JAUOPJ010000023">
    <property type="protein sequence ID" value="MDO6458906.1"/>
    <property type="molecule type" value="Genomic_DNA"/>
</dbReference>
<proteinExistence type="predicted"/>
<accession>A0AAW7XWQ4</accession>